<dbReference type="EMBL" id="SHNN01000001">
    <property type="protein sequence ID" value="MCX2980097.1"/>
    <property type="molecule type" value="Genomic_DNA"/>
</dbReference>
<dbReference type="PANTHER" id="PTHR23429">
    <property type="entry name" value="GLUCOSE-6-PHOSPHATE 1-DEHYDROGENASE G6PD"/>
    <property type="match status" value="1"/>
</dbReference>
<evidence type="ECO:0000256" key="5">
    <source>
        <dbReference type="ARBA" id="ARBA00023002"/>
    </source>
</evidence>
<feature type="binding site" evidence="7">
    <location>
        <position position="175"/>
    </location>
    <ligand>
        <name>substrate</name>
    </ligand>
</feature>
<feature type="domain" description="Glucose-6-phosphate dehydrogenase NAD-binding" evidence="9">
    <location>
        <begin position="11"/>
        <end position="184"/>
    </location>
</feature>
<evidence type="ECO:0000256" key="8">
    <source>
        <dbReference type="SAM" id="MobiDB-lite"/>
    </source>
</evidence>
<feature type="binding site" evidence="7">
    <location>
        <position position="179"/>
    </location>
    <ligand>
        <name>substrate</name>
    </ligand>
</feature>
<feature type="region of interest" description="Disordered" evidence="8">
    <location>
        <begin position="461"/>
        <end position="486"/>
    </location>
</feature>
<keyword evidence="6 7" id="KW-0119">Carbohydrate metabolism</keyword>
<keyword evidence="12" id="KW-1185">Reference proteome</keyword>
<keyword evidence="5 7" id="KW-0560">Oxidoreductase</keyword>
<reference evidence="11" key="1">
    <citation type="submission" date="2019-02" db="EMBL/GenBank/DDBJ databases">
        <authorList>
            <person name="Li S.-H."/>
        </authorList>
    </citation>
    <scope>NUCLEOTIDE SEQUENCE</scope>
    <source>
        <strain evidence="11">IMCC14734</strain>
    </source>
</reference>
<dbReference type="Pfam" id="PF02781">
    <property type="entry name" value="G6PD_C"/>
    <property type="match status" value="1"/>
</dbReference>
<accession>A0ABT3TCS2</accession>
<sequence length="486" mass="55095">MTEQRQRHDLVIFGGNGDLALRKLLPALYYLEAANLLDQLEHIIGASRAEFNSPQYRDLVAEQLQKYLPDEDWDEEVWATFSARLEFVTVDANTASGYQALADFNLQRRPCIYYLATLPSLYGAICSNLQSSGVLTENSRVVLEKPLGQDLESCQEINSAVAEVFDELATFRIDHYLGKETVQNLIALRFGNPMFSHLWSHHYIDSVQITVAESLGVEGRGSYYAEVGALRDMVQNHLLQILCLVAMEPPNNLDADAIRDEKVKVLTSLQGMDKHRVREDTVRGQYAAGQMDGEAVPGFLDQEEYHDCALTETYVALKAEVVNWRWSGVPFYLRTGKRLAQQFSEIVIEFKPQVHSIFPYNSNEELRNQLVMRLQPEENVTLYAMSKQPGLGSGMSLQPTALDLTGKQKSIGRSNDAYERLLLDVINNDQTLFMRRDEVENAWRWADTIVESWEQNGKKPKLYKAGSMGPSSATSLIERDGRSWHE</sequence>
<dbReference type="PRINTS" id="PR00079">
    <property type="entry name" value="G6PDHDRGNASE"/>
</dbReference>
<dbReference type="PROSITE" id="PS00069">
    <property type="entry name" value="G6P_DEHYDROGENASE"/>
    <property type="match status" value="1"/>
</dbReference>
<protein>
    <recommendedName>
        <fullName evidence="7">Glucose-6-phosphate 1-dehydrogenase</fullName>
        <shortName evidence="7">G6PD</shortName>
        <ecNumber evidence="7">1.1.1.49</ecNumber>
    </recommendedName>
</protein>
<feature type="domain" description="Glucose-6-phosphate dehydrogenase C-terminal" evidence="10">
    <location>
        <begin position="187"/>
        <end position="485"/>
    </location>
</feature>
<evidence type="ECO:0000259" key="9">
    <source>
        <dbReference type="Pfam" id="PF00479"/>
    </source>
</evidence>
<dbReference type="InterPro" id="IPR022675">
    <property type="entry name" value="G6P_DH_C"/>
</dbReference>
<evidence type="ECO:0000256" key="2">
    <source>
        <dbReference type="ARBA" id="ARBA00009975"/>
    </source>
</evidence>
<feature type="active site" description="Proton acceptor" evidence="7">
    <location>
        <position position="237"/>
    </location>
</feature>
<dbReference type="Gene3D" id="3.30.360.10">
    <property type="entry name" value="Dihydrodipicolinate Reductase, domain 2"/>
    <property type="match status" value="1"/>
</dbReference>
<dbReference type="Proteomes" id="UP001143362">
    <property type="component" value="Unassembled WGS sequence"/>
</dbReference>
<dbReference type="NCBIfam" id="TIGR00871">
    <property type="entry name" value="zwf"/>
    <property type="match status" value="1"/>
</dbReference>
<proteinExistence type="inferred from homology"/>
<evidence type="ECO:0000256" key="1">
    <source>
        <dbReference type="ARBA" id="ARBA00004937"/>
    </source>
</evidence>
<dbReference type="EC" id="1.1.1.49" evidence="7"/>
<gene>
    <name evidence="7 11" type="primary">zwf</name>
    <name evidence="11" type="ORF">EYC98_04365</name>
</gene>
<evidence type="ECO:0000256" key="7">
    <source>
        <dbReference type="HAMAP-Rule" id="MF_00966"/>
    </source>
</evidence>
<organism evidence="11 12">
    <name type="scientific">Candidatus Litorirhabdus singularis</name>
    <dbReference type="NCBI Taxonomy" id="2518993"/>
    <lineage>
        <taxon>Bacteria</taxon>
        <taxon>Pseudomonadati</taxon>
        <taxon>Pseudomonadota</taxon>
        <taxon>Gammaproteobacteria</taxon>
        <taxon>Cellvibrionales</taxon>
        <taxon>Halieaceae</taxon>
        <taxon>Candidatus Litorirhabdus</taxon>
    </lineage>
</organism>
<feature type="binding site" evidence="7">
    <location>
        <position position="232"/>
    </location>
    <ligand>
        <name>substrate</name>
    </ligand>
</feature>
<feature type="binding site" evidence="7">
    <location>
        <position position="213"/>
    </location>
    <ligand>
        <name>substrate</name>
    </ligand>
</feature>
<evidence type="ECO:0000259" key="10">
    <source>
        <dbReference type="Pfam" id="PF02781"/>
    </source>
</evidence>
<keyword evidence="3 7" id="KW-0313">Glucose metabolism</keyword>
<dbReference type="HAMAP" id="MF_00966">
    <property type="entry name" value="G6PD"/>
    <property type="match status" value="1"/>
</dbReference>
<feature type="binding site" evidence="7">
    <location>
        <position position="48"/>
    </location>
    <ligand>
        <name>NADP(+)</name>
        <dbReference type="ChEBI" id="CHEBI:58349"/>
    </ligand>
</feature>
<dbReference type="InterPro" id="IPR019796">
    <property type="entry name" value="G6P_DH_AS"/>
</dbReference>
<dbReference type="SUPFAM" id="SSF55347">
    <property type="entry name" value="Glyceraldehyde-3-phosphate dehydrogenase-like, C-terminal domain"/>
    <property type="match status" value="1"/>
</dbReference>
<evidence type="ECO:0000313" key="12">
    <source>
        <dbReference type="Proteomes" id="UP001143362"/>
    </source>
</evidence>
<feature type="binding site" evidence="7">
    <location>
        <position position="145"/>
    </location>
    <ligand>
        <name>NADP(+)</name>
        <dbReference type="ChEBI" id="CHEBI:58349"/>
    </ligand>
</feature>
<comment type="caution">
    <text evidence="7">Lacks conserved residue(s) required for the propagation of feature annotation.</text>
</comment>
<name>A0ABT3TCS2_9GAMM</name>
<dbReference type="RefSeq" id="WP_279244076.1">
    <property type="nucleotide sequence ID" value="NZ_SHNN01000001.1"/>
</dbReference>
<comment type="pathway">
    <text evidence="1 7">Carbohydrate degradation; pentose phosphate pathway; D-ribulose 5-phosphate from D-glucose 6-phosphate (oxidative stage): step 1/3.</text>
</comment>
<evidence type="ECO:0000256" key="3">
    <source>
        <dbReference type="ARBA" id="ARBA00022526"/>
    </source>
</evidence>
<comment type="catalytic activity">
    <reaction evidence="7">
        <text>D-glucose 6-phosphate + NADP(+) = 6-phospho-D-glucono-1,5-lactone + NADPH + H(+)</text>
        <dbReference type="Rhea" id="RHEA:15841"/>
        <dbReference type="ChEBI" id="CHEBI:15378"/>
        <dbReference type="ChEBI" id="CHEBI:57783"/>
        <dbReference type="ChEBI" id="CHEBI:57955"/>
        <dbReference type="ChEBI" id="CHEBI:58349"/>
        <dbReference type="ChEBI" id="CHEBI:61548"/>
        <dbReference type="EC" id="1.1.1.49"/>
    </reaction>
</comment>
<evidence type="ECO:0000256" key="6">
    <source>
        <dbReference type="ARBA" id="ARBA00023277"/>
    </source>
</evidence>
<dbReference type="Gene3D" id="3.40.50.720">
    <property type="entry name" value="NAD(P)-binding Rossmann-like Domain"/>
    <property type="match status" value="1"/>
</dbReference>
<comment type="caution">
    <text evidence="11">The sequence shown here is derived from an EMBL/GenBank/DDBJ whole genome shotgun (WGS) entry which is preliminary data.</text>
</comment>
<dbReference type="Pfam" id="PF00479">
    <property type="entry name" value="G6PD_N"/>
    <property type="match status" value="1"/>
</dbReference>
<keyword evidence="4 7" id="KW-0521">NADP</keyword>
<dbReference type="InterPro" id="IPR022674">
    <property type="entry name" value="G6P_DH_NAD-bd"/>
</dbReference>
<feature type="compositionally biased region" description="Basic and acidic residues" evidence="8">
    <location>
        <begin position="477"/>
        <end position="486"/>
    </location>
</feature>
<comment type="function">
    <text evidence="7">Catalyzes the oxidation of glucose 6-phosphate to 6-phosphogluconolactone.</text>
</comment>
<feature type="binding site" evidence="7">
    <location>
        <position position="337"/>
    </location>
    <ligand>
        <name>substrate</name>
    </ligand>
</feature>
<dbReference type="SUPFAM" id="SSF51735">
    <property type="entry name" value="NAD(P)-binding Rossmann-fold domains"/>
    <property type="match status" value="1"/>
</dbReference>
<evidence type="ECO:0000256" key="4">
    <source>
        <dbReference type="ARBA" id="ARBA00022857"/>
    </source>
</evidence>
<comment type="similarity">
    <text evidence="2 7">Belongs to the glucose-6-phosphate dehydrogenase family.</text>
</comment>
<dbReference type="InterPro" id="IPR001282">
    <property type="entry name" value="G6P_DH"/>
</dbReference>
<dbReference type="InterPro" id="IPR036291">
    <property type="entry name" value="NAD(P)-bd_dom_sf"/>
</dbReference>
<dbReference type="PANTHER" id="PTHR23429:SF0">
    <property type="entry name" value="GLUCOSE-6-PHOSPHATE 1-DEHYDROGENASE"/>
    <property type="match status" value="1"/>
</dbReference>
<evidence type="ECO:0000313" key="11">
    <source>
        <dbReference type="EMBL" id="MCX2980097.1"/>
    </source>
</evidence>
<dbReference type="PIRSF" id="PIRSF000110">
    <property type="entry name" value="G6PD"/>
    <property type="match status" value="1"/>
</dbReference>